<dbReference type="EMBL" id="LBVS01000002">
    <property type="protein sequence ID" value="KKQ90991.1"/>
    <property type="molecule type" value="Genomic_DNA"/>
</dbReference>
<gene>
    <name evidence="2" type="ORF">UT15_C0002G0064</name>
</gene>
<dbReference type="Gene3D" id="2.60.40.10">
    <property type="entry name" value="Immunoglobulins"/>
    <property type="match status" value="1"/>
</dbReference>
<protein>
    <submittedName>
        <fullName evidence="2">Uncharacterized protein</fullName>
    </submittedName>
</protein>
<accession>A0A0G0PNT9</accession>
<evidence type="ECO:0000313" key="2">
    <source>
        <dbReference type="EMBL" id="KKQ90991.1"/>
    </source>
</evidence>
<feature type="chain" id="PRO_5002533899" evidence="1">
    <location>
        <begin position="28"/>
        <end position="592"/>
    </location>
</feature>
<evidence type="ECO:0000313" key="3">
    <source>
        <dbReference type="Proteomes" id="UP000033862"/>
    </source>
</evidence>
<name>A0A0G0PNT9_9BACT</name>
<keyword evidence="1" id="KW-0732">Signal</keyword>
<comment type="caution">
    <text evidence="2">The sequence shown here is derived from an EMBL/GenBank/DDBJ whole genome shotgun (WGS) entry which is preliminary data.</text>
</comment>
<evidence type="ECO:0000256" key="1">
    <source>
        <dbReference type="SAM" id="SignalP"/>
    </source>
</evidence>
<organism evidence="2 3">
    <name type="scientific">Berkelbacteria bacterium GW2011_GWA1_39_10</name>
    <dbReference type="NCBI Taxonomy" id="1618332"/>
    <lineage>
        <taxon>Bacteria</taxon>
        <taxon>Candidatus Berkelbacteria</taxon>
    </lineage>
</organism>
<proteinExistence type="predicted"/>
<dbReference type="PATRIC" id="fig|1618332.3.peg.114"/>
<feature type="signal peptide" evidence="1">
    <location>
        <begin position="1"/>
        <end position="27"/>
    </location>
</feature>
<reference evidence="2 3" key="1">
    <citation type="journal article" date="2015" name="Nature">
        <title>rRNA introns, odd ribosomes, and small enigmatic genomes across a large radiation of phyla.</title>
        <authorList>
            <person name="Brown C.T."/>
            <person name="Hug L.A."/>
            <person name="Thomas B.C."/>
            <person name="Sharon I."/>
            <person name="Castelle C.J."/>
            <person name="Singh A."/>
            <person name="Wilkins M.J."/>
            <person name="Williams K.H."/>
            <person name="Banfield J.F."/>
        </authorList>
    </citation>
    <scope>NUCLEOTIDE SEQUENCE [LARGE SCALE GENOMIC DNA]</scope>
</reference>
<dbReference type="STRING" id="1618332.UT15_C0002G0064"/>
<dbReference type="InterPro" id="IPR013783">
    <property type="entry name" value="Ig-like_fold"/>
</dbReference>
<dbReference type="AlphaFoldDB" id="A0A0G0PNT9"/>
<dbReference type="Proteomes" id="UP000033862">
    <property type="component" value="Unassembled WGS sequence"/>
</dbReference>
<sequence length="592" mass="64194">MGRRVVLIMVVLATLGVLALASTQALAGPMPGAIFTTTADGSRVNANIFAAKEDVYLDGGPGSNAPAGAAGLNEGDYYFQVTDPSGKVLLSTDAVKCRKVHVSALGVIDYVYPCTKLTKVRGVWVEVDCTHKTGIDIDHPELGAITVQLMPYLDTPNKGGVYKVWITPCENFIGDPNLVDNGYSPGNYHGFRPPDSKTDNFKVRRNGPPYTPPVVTVKKFNDANGNGIWDAGELEITGWRVDAIDPLGVTNTYYTPIQITTEPAGFWNFVEEQREGWMYTCTYLDGVRIRDYPAAYFLVAGTSRETHEVIFGNIQLARLTVCKFYDLDGDGIWDAGEPGIPGWWIYEHGTTVAGWVWDSVSITKSNGCDTFWIMPGLYDITERMPLSGGWMNTTPTTRQIQLASGDSARVEFGNIRQGQADFDTKGYWHNKNGLGETTPSDIAYLNSLAPWQAPSSYFGAGDEPIDGFFANGTPVAAANGDWGETIAPAGSALAEQSHFLVDSNAGGDPREQLAQQLDAFIMNCRHRLGGVGAAIWLNGSWVSTQTLVTQAIQVWQSGSDSQRTAMAGQLDLLNNNDAVPFILPDPGTVIYP</sequence>